<dbReference type="AlphaFoldDB" id="A0A2M8EWS4"/>
<dbReference type="EMBL" id="PFSC01000163">
    <property type="protein sequence ID" value="PJC30299.1"/>
    <property type="molecule type" value="Genomic_DNA"/>
</dbReference>
<dbReference type="GO" id="GO:0006313">
    <property type="term" value="P:DNA transposition"/>
    <property type="evidence" value="ECO:0007669"/>
    <property type="project" value="InterPro"/>
</dbReference>
<comment type="caution">
    <text evidence="2">The sequence shown here is derived from an EMBL/GenBank/DDBJ whole genome shotgun (WGS) entry which is preliminary data.</text>
</comment>
<dbReference type="GO" id="GO:0003677">
    <property type="term" value="F:DNA binding"/>
    <property type="evidence" value="ECO:0007669"/>
    <property type="project" value="InterPro"/>
</dbReference>
<dbReference type="Pfam" id="PF01609">
    <property type="entry name" value="DDE_Tnp_1"/>
    <property type="match status" value="1"/>
</dbReference>
<evidence type="ECO:0000313" key="3">
    <source>
        <dbReference type="Proteomes" id="UP000231383"/>
    </source>
</evidence>
<feature type="domain" description="Transposase IS4-like" evidence="1">
    <location>
        <begin position="11"/>
        <end position="162"/>
    </location>
</feature>
<proteinExistence type="predicted"/>
<dbReference type="SUPFAM" id="SSF53098">
    <property type="entry name" value="Ribonuclease H-like"/>
    <property type="match status" value="1"/>
</dbReference>
<evidence type="ECO:0000313" key="2">
    <source>
        <dbReference type="EMBL" id="PJC30299.1"/>
    </source>
</evidence>
<name>A0A2M8EWS4_9BACT</name>
<dbReference type="InterPro" id="IPR012337">
    <property type="entry name" value="RNaseH-like_sf"/>
</dbReference>
<evidence type="ECO:0000259" key="1">
    <source>
        <dbReference type="Pfam" id="PF01609"/>
    </source>
</evidence>
<dbReference type="GO" id="GO:0004803">
    <property type="term" value="F:transposase activity"/>
    <property type="evidence" value="ECO:0007669"/>
    <property type="project" value="InterPro"/>
</dbReference>
<dbReference type="Proteomes" id="UP000231383">
    <property type="component" value="Unassembled WGS sequence"/>
</dbReference>
<dbReference type="InterPro" id="IPR002559">
    <property type="entry name" value="Transposase_11"/>
</dbReference>
<protein>
    <recommendedName>
        <fullName evidence="1">Transposase IS4-like domain-containing protein</fullName>
    </recommendedName>
</protein>
<sequence length="199" mass="23679">MYEPQEDGKTKNDHFRELLRLAKGREVKPEAVIADSWYSSLNNLKYIRDFRWHWVMGLRKNRVVNRGQKLEDLTIPDGGLTVHLRGYGWIHVFRFEGKHNRTDYIGTNIENPTRKQITSLGHKRWEIEVFHRELKQTCGLEHCQSRNGRAQRNHIVLSVLTWITSANVRRRENLSFYQQQWNVIKQAIAQQLKYELTLA</sequence>
<accession>A0A2M8EWS4</accession>
<gene>
    <name evidence="2" type="ORF">CO051_06435</name>
</gene>
<reference evidence="3" key="1">
    <citation type="submission" date="2017-09" db="EMBL/GenBank/DDBJ databases">
        <title>Depth-based differentiation of microbial function through sediment-hosted aquifers and enrichment of novel symbionts in the deep terrestrial subsurface.</title>
        <authorList>
            <person name="Probst A.J."/>
            <person name="Ladd B."/>
            <person name="Jarett J.K."/>
            <person name="Geller-Mcgrath D.E."/>
            <person name="Sieber C.M.K."/>
            <person name="Emerson J.B."/>
            <person name="Anantharaman K."/>
            <person name="Thomas B.C."/>
            <person name="Malmstrom R."/>
            <person name="Stieglmeier M."/>
            <person name="Klingl A."/>
            <person name="Woyke T."/>
            <person name="Ryan C.M."/>
            <person name="Banfield J.F."/>
        </authorList>
    </citation>
    <scope>NUCLEOTIDE SEQUENCE [LARGE SCALE GENOMIC DNA]</scope>
</reference>
<organism evidence="2 3">
    <name type="scientific">Candidatus Roizmanbacteria bacterium CG_4_9_14_0_2_um_filter_39_13</name>
    <dbReference type="NCBI Taxonomy" id="1974839"/>
    <lineage>
        <taxon>Bacteria</taxon>
        <taxon>Candidatus Roizmaniibacteriota</taxon>
    </lineage>
</organism>